<keyword evidence="7" id="KW-0496">Mitochondrion</keyword>
<evidence type="ECO:0000256" key="7">
    <source>
        <dbReference type="ARBA" id="ARBA00023128"/>
    </source>
</evidence>
<organism evidence="9 10">
    <name type="scientific">Trichonephila inaurata madagascariensis</name>
    <dbReference type="NCBI Taxonomy" id="2747483"/>
    <lineage>
        <taxon>Eukaryota</taxon>
        <taxon>Metazoa</taxon>
        <taxon>Ecdysozoa</taxon>
        <taxon>Arthropoda</taxon>
        <taxon>Chelicerata</taxon>
        <taxon>Arachnida</taxon>
        <taxon>Araneae</taxon>
        <taxon>Araneomorphae</taxon>
        <taxon>Entelegynae</taxon>
        <taxon>Araneoidea</taxon>
        <taxon>Nephilidae</taxon>
        <taxon>Trichonephila</taxon>
        <taxon>Trichonephila inaurata</taxon>
    </lineage>
</organism>
<protein>
    <recommendedName>
        <fullName evidence="3">Transmembrane protein 186</fullName>
    </recommendedName>
</protein>
<evidence type="ECO:0000256" key="5">
    <source>
        <dbReference type="ARBA" id="ARBA00022792"/>
    </source>
</evidence>
<comment type="similarity">
    <text evidence="2">Belongs to the TMEM186 family.</text>
</comment>
<dbReference type="PANTHER" id="PTHR13603:SF1">
    <property type="entry name" value="TRANSMEMBRANE PROTEIN 186"/>
    <property type="match status" value="1"/>
</dbReference>
<keyword evidence="4 9" id="KW-0812">Transmembrane</keyword>
<dbReference type="InterPro" id="IPR026571">
    <property type="entry name" value="Tmem186"/>
</dbReference>
<dbReference type="AlphaFoldDB" id="A0A8X7CFZ0"/>
<evidence type="ECO:0000313" key="9">
    <source>
        <dbReference type="EMBL" id="GFY63502.1"/>
    </source>
</evidence>
<keyword evidence="6" id="KW-1133">Transmembrane helix</keyword>
<gene>
    <name evidence="9" type="primary">TMEM186</name>
    <name evidence="9" type="ORF">TNIN_353701</name>
</gene>
<evidence type="ECO:0000256" key="1">
    <source>
        <dbReference type="ARBA" id="ARBA00004448"/>
    </source>
</evidence>
<dbReference type="GO" id="GO:0005743">
    <property type="term" value="C:mitochondrial inner membrane"/>
    <property type="evidence" value="ECO:0007669"/>
    <property type="project" value="UniProtKB-SubCell"/>
</dbReference>
<evidence type="ECO:0000313" key="10">
    <source>
        <dbReference type="Proteomes" id="UP000886998"/>
    </source>
</evidence>
<accession>A0A8X7CFZ0</accession>
<evidence type="ECO:0000256" key="8">
    <source>
        <dbReference type="ARBA" id="ARBA00023136"/>
    </source>
</evidence>
<evidence type="ECO:0000256" key="6">
    <source>
        <dbReference type="ARBA" id="ARBA00022989"/>
    </source>
</evidence>
<comment type="subcellular location">
    <subcellularLocation>
        <location evidence="1">Mitochondrion inner membrane</location>
        <topology evidence="1">Multi-pass membrane protein</topology>
    </subcellularLocation>
</comment>
<comment type="caution">
    <text evidence="9">The sequence shown here is derived from an EMBL/GenBank/DDBJ whole genome shotgun (WGS) entry which is preliminary data.</text>
</comment>
<evidence type="ECO:0000256" key="4">
    <source>
        <dbReference type="ARBA" id="ARBA00022692"/>
    </source>
</evidence>
<name>A0A8X7CFZ0_9ARAC</name>
<dbReference type="Proteomes" id="UP000886998">
    <property type="component" value="Unassembled WGS sequence"/>
</dbReference>
<keyword evidence="10" id="KW-1185">Reference proteome</keyword>
<evidence type="ECO:0000256" key="3">
    <source>
        <dbReference type="ARBA" id="ARBA00014604"/>
    </source>
</evidence>
<dbReference type="EMBL" id="BMAV01014806">
    <property type="protein sequence ID" value="GFY63502.1"/>
    <property type="molecule type" value="Genomic_DNA"/>
</dbReference>
<proteinExistence type="inferred from homology"/>
<reference evidence="9" key="1">
    <citation type="submission" date="2020-08" db="EMBL/GenBank/DDBJ databases">
        <title>Multicomponent nature underlies the extraordinary mechanical properties of spider dragline silk.</title>
        <authorList>
            <person name="Kono N."/>
            <person name="Nakamura H."/>
            <person name="Mori M."/>
            <person name="Yoshida Y."/>
            <person name="Ohtoshi R."/>
            <person name="Malay A.D."/>
            <person name="Moran D.A.P."/>
            <person name="Tomita M."/>
            <person name="Numata K."/>
            <person name="Arakawa K."/>
        </authorList>
    </citation>
    <scope>NUCLEOTIDE SEQUENCE</scope>
</reference>
<dbReference type="OrthoDB" id="6147888at2759"/>
<evidence type="ECO:0000256" key="2">
    <source>
        <dbReference type="ARBA" id="ARBA00007020"/>
    </source>
</evidence>
<sequence length="210" mass="24093">MFITRSLGLKSCEIISKFFKSKKITSIRCISCAVQNKTHQERKLSNNGSWIKIYYFPYIRIAAVLNRLKLYQTAFTVANFPLSVIMYNNGLMELQSVQIVSGCAALACGTLYFITSFFRRLVGIISISKDQKLIKISHLTFWGRKRDLIVPLEDIVPLTDGDCNPNEVYIKLLRFSTEDILYFTLKFGNILDKSKFELVFGNLEVFGLKK</sequence>
<keyword evidence="8" id="KW-0472">Membrane</keyword>
<keyword evidence="5" id="KW-0999">Mitochondrion inner membrane</keyword>
<dbReference type="PANTHER" id="PTHR13603">
    <property type="entry name" value="TRANSMEMBRANE PROTEIN 186"/>
    <property type="match status" value="1"/>
</dbReference>